<evidence type="ECO:0000313" key="8">
    <source>
        <dbReference type="EMBL" id="MFB5759218.1"/>
    </source>
</evidence>
<evidence type="ECO:0000256" key="7">
    <source>
        <dbReference type="ARBA" id="ARBA00023033"/>
    </source>
</evidence>
<keyword evidence="6 8" id="KW-0560">Oxidoreductase</keyword>
<dbReference type="Proteomes" id="UP001580430">
    <property type="component" value="Unassembled WGS sequence"/>
</dbReference>
<comment type="similarity">
    <text evidence="2">Belongs to the FAD-binding monooxygenase family.</text>
</comment>
<dbReference type="RefSeq" id="WP_375518461.1">
    <property type="nucleotide sequence ID" value="NZ_JBHIRY010000001.1"/>
</dbReference>
<evidence type="ECO:0000256" key="1">
    <source>
        <dbReference type="ARBA" id="ARBA00001974"/>
    </source>
</evidence>
<name>A0ABV5BVA0_9BACL</name>
<comment type="cofactor">
    <cofactor evidence="1">
        <name>FAD</name>
        <dbReference type="ChEBI" id="CHEBI:57692"/>
    </cofactor>
</comment>
<dbReference type="Pfam" id="PF00743">
    <property type="entry name" value="FMO-like"/>
    <property type="match status" value="1"/>
</dbReference>
<keyword evidence="7 8" id="KW-0503">Monooxygenase</keyword>
<keyword evidence="5" id="KW-0521">NADP</keyword>
<evidence type="ECO:0000256" key="2">
    <source>
        <dbReference type="ARBA" id="ARBA00010139"/>
    </source>
</evidence>
<keyword evidence="3" id="KW-0285">Flavoprotein</keyword>
<dbReference type="PANTHER" id="PTHR43098">
    <property type="entry name" value="L-ORNITHINE N(5)-MONOOXYGENASE-RELATED"/>
    <property type="match status" value="1"/>
</dbReference>
<evidence type="ECO:0000256" key="3">
    <source>
        <dbReference type="ARBA" id="ARBA00022630"/>
    </source>
</evidence>
<dbReference type="SUPFAM" id="SSF51905">
    <property type="entry name" value="FAD/NAD(P)-binding domain"/>
    <property type="match status" value="1"/>
</dbReference>
<reference evidence="8 9" key="1">
    <citation type="submission" date="2024-09" db="EMBL/GenBank/DDBJ databases">
        <title>Paenibacillus zeirhizospherea sp. nov., isolated from surface of the maize (Zea mays) roots in a horticulture field, Hungary.</title>
        <authorList>
            <person name="Marton D."/>
            <person name="Farkas M."/>
            <person name="Bedics A."/>
            <person name="Toth E."/>
            <person name="Tancsics A."/>
            <person name="Boka K."/>
            <person name="Marati G."/>
            <person name="Kriszt B."/>
            <person name="Cserhati M."/>
        </authorList>
    </citation>
    <scope>NUCLEOTIDE SEQUENCE [LARGE SCALE GENOMIC DNA]</scope>
    <source>
        <strain evidence="8 9">JCM 18446</strain>
    </source>
</reference>
<dbReference type="InterPro" id="IPR050775">
    <property type="entry name" value="FAD-binding_Monooxygenases"/>
</dbReference>
<keyword evidence="9" id="KW-1185">Reference proteome</keyword>
<dbReference type="InterPro" id="IPR020946">
    <property type="entry name" value="Flavin_mOase-like"/>
</dbReference>
<evidence type="ECO:0000256" key="4">
    <source>
        <dbReference type="ARBA" id="ARBA00022827"/>
    </source>
</evidence>
<accession>A0ABV5BVA0</accession>
<comment type="caution">
    <text evidence="8">The sequence shown here is derived from an EMBL/GenBank/DDBJ whole genome shotgun (WGS) entry which is preliminary data.</text>
</comment>
<dbReference type="InterPro" id="IPR036188">
    <property type="entry name" value="FAD/NAD-bd_sf"/>
</dbReference>
<dbReference type="GO" id="GO:0004497">
    <property type="term" value="F:monooxygenase activity"/>
    <property type="evidence" value="ECO:0007669"/>
    <property type="project" value="UniProtKB-KW"/>
</dbReference>
<organism evidence="8 9">
    <name type="scientific">Paenibacillus medicaginis</name>
    <dbReference type="NCBI Taxonomy" id="1470560"/>
    <lineage>
        <taxon>Bacteria</taxon>
        <taxon>Bacillati</taxon>
        <taxon>Bacillota</taxon>
        <taxon>Bacilli</taxon>
        <taxon>Bacillales</taxon>
        <taxon>Paenibacillaceae</taxon>
        <taxon>Paenibacillus</taxon>
    </lineage>
</organism>
<proteinExistence type="inferred from homology"/>
<sequence>MLSNLNQTKMGDATQVPNFDVIVIGAGFAGLYALYRMRDHLGLTVRAYDSAGGVGGTWYWNRYPGARCDIESIHYSYSFSEKLQQEWEWTERYASQPEILAYLNHVADRFDLRRDIQFNTRVASMVWDEEAHQWQVGFDDGNTARARWVISATGPLTAAPHVPDFAGMNKFSGEVYMTARWPHQDVDLKGKRVAVIGTGPSGIQVIQEIAKDAAYLTVFQRTADYATPLGNGPLVPSELASVKKRYSKIREAARNHFLGIPPI</sequence>
<dbReference type="PRINTS" id="PR00368">
    <property type="entry name" value="FADPNR"/>
</dbReference>
<evidence type="ECO:0000256" key="5">
    <source>
        <dbReference type="ARBA" id="ARBA00022857"/>
    </source>
</evidence>
<dbReference type="EMBL" id="JBHIRY010000001">
    <property type="protein sequence ID" value="MFB5759218.1"/>
    <property type="molecule type" value="Genomic_DNA"/>
</dbReference>
<gene>
    <name evidence="8" type="ORF">ACE5LO_02310</name>
</gene>
<dbReference type="PANTHER" id="PTHR43098:SF3">
    <property type="entry name" value="L-ORNITHINE N(5)-MONOOXYGENASE-RELATED"/>
    <property type="match status" value="1"/>
</dbReference>
<evidence type="ECO:0000313" key="9">
    <source>
        <dbReference type="Proteomes" id="UP001580430"/>
    </source>
</evidence>
<keyword evidence="4" id="KW-0274">FAD</keyword>
<dbReference type="Gene3D" id="3.50.50.60">
    <property type="entry name" value="FAD/NAD(P)-binding domain"/>
    <property type="match status" value="1"/>
</dbReference>
<protein>
    <submittedName>
        <fullName evidence="8">Flavin-containing monooxygenase</fullName>
        <ecNumber evidence="8">1.14.13.-</ecNumber>
    </submittedName>
</protein>
<evidence type="ECO:0000256" key="6">
    <source>
        <dbReference type="ARBA" id="ARBA00023002"/>
    </source>
</evidence>
<dbReference type="EC" id="1.14.13.-" evidence="8"/>